<dbReference type="Proteomes" id="UP000198394">
    <property type="component" value="Unassembled WGS sequence"/>
</dbReference>
<evidence type="ECO:0000256" key="1">
    <source>
        <dbReference type="ARBA" id="ARBA00023125"/>
    </source>
</evidence>
<accession>A0A226QPP8</accession>
<protein>
    <submittedName>
        <fullName evidence="4">TetR family transcriptional regulator</fullName>
    </submittedName>
</protein>
<dbReference type="SUPFAM" id="SSF46689">
    <property type="entry name" value="Homeodomain-like"/>
    <property type="match status" value="1"/>
</dbReference>
<dbReference type="InterPro" id="IPR050624">
    <property type="entry name" value="HTH-type_Tx_Regulator"/>
</dbReference>
<dbReference type="PRINTS" id="PR00455">
    <property type="entry name" value="HTHTETR"/>
</dbReference>
<dbReference type="EMBL" id="NDYL01000001">
    <property type="protein sequence ID" value="OXB93898.1"/>
    <property type="molecule type" value="Genomic_DNA"/>
</dbReference>
<sequence>MESKATIKRQHILKSAKEFILKNGFNELTLDSVATQAGISKGGLLYHFPNKEALLIGLAQYIFEEFITLIEDQAKKDPLEKGKWCRALIEVTKKDLEHNAELYVGIIAASMLSPDLLKSMSQIYQFMQNKVDQDGINPVTATIIRLAIDGLYYSEFFNIAPLDDKLREKVFQQLINMTKKEDSF</sequence>
<dbReference type="SUPFAM" id="SSF48498">
    <property type="entry name" value="Tetracyclin repressor-like, C-terminal domain"/>
    <property type="match status" value="1"/>
</dbReference>
<dbReference type="PANTHER" id="PTHR43479:SF11">
    <property type="entry name" value="ACREF_ENVCD OPERON REPRESSOR-RELATED"/>
    <property type="match status" value="1"/>
</dbReference>
<evidence type="ECO:0000259" key="3">
    <source>
        <dbReference type="PROSITE" id="PS50977"/>
    </source>
</evidence>
<dbReference type="PANTHER" id="PTHR43479">
    <property type="entry name" value="ACREF/ENVCD OPERON REPRESSOR-RELATED"/>
    <property type="match status" value="1"/>
</dbReference>
<dbReference type="Gene3D" id="1.10.357.10">
    <property type="entry name" value="Tetracycline Repressor, domain 2"/>
    <property type="match status" value="1"/>
</dbReference>
<dbReference type="InterPro" id="IPR001647">
    <property type="entry name" value="HTH_TetR"/>
</dbReference>
<evidence type="ECO:0000313" key="5">
    <source>
        <dbReference type="Proteomes" id="UP000198394"/>
    </source>
</evidence>
<feature type="DNA-binding region" description="H-T-H motif" evidence="2">
    <location>
        <begin position="29"/>
        <end position="48"/>
    </location>
</feature>
<feature type="domain" description="HTH tetR-type" evidence="3">
    <location>
        <begin position="6"/>
        <end position="66"/>
    </location>
</feature>
<dbReference type="Pfam" id="PF00440">
    <property type="entry name" value="TetR_N"/>
    <property type="match status" value="1"/>
</dbReference>
<proteinExistence type="predicted"/>
<dbReference type="RefSeq" id="WP_089096856.1">
    <property type="nucleotide sequence ID" value="NZ_NDYL01000001.1"/>
</dbReference>
<keyword evidence="1 2" id="KW-0238">DNA-binding</keyword>
<dbReference type="GO" id="GO:0003677">
    <property type="term" value="F:DNA binding"/>
    <property type="evidence" value="ECO:0007669"/>
    <property type="project" value="UniProtKB-UniRule"/>
</dbReference>
<dbReference type="Pfam" id="PF17937">
    <property type="entry name" value="TetR_C_28"/>
    <property type="match status" value="1"/>
</dbReference>
<dbReference type="InterPro" id="IPR036271">
    <property type="entry name" value="Tet_transcr_reg_TetR-rel_C_sf"/>
</dbReference>
<dbReference type="InterPro" id="IPR009057">
    <property type="entry name" value="Homeodomain-like_sf"/>
</dbReference>
<evidence type="ECO:0000313" key="4">
    <source>
        <dbReference type="EMBL" id="OXB93898.1"/>
    </source>
</evidence>
<gene>
    <name evidence="4" type="ORF">B9L23_02960</name>
</gene>
<keyword evidence="5" id="KW-1185">Reference proteome</keyword>
<dbReference type="AlphaFoldDB" id="A0A226QPP8"/>
<name>A0A226QPP8_9BACL</name>
<reference evidence="4 5" key="1">
    <citation type="submission" date="2017-04" db="EMBL/GenBank/DDBJ databases">
        <title>The genome sequence of Parageobacillus galactosidasius DSM 18751.</title>
        <authorList>
            <person name="Ramaloko W.T."/>
            <person name="Koen N."/>
            <person name="Polliack S."/>
            <person name="Aliyu H."/>
            <person name="Lebre P."/>
            <person name="Mohr T."/>
            <person name="Oswald F."/>
            <person name="Zwick M."/>
            <person name="Neumann A."/>
            <person name="Syldatk C."/>
            <person name="Cowan D."/>
            <person name="De Maayer P."/>
        </authorList>
    </citation>
    <scope>NUCLEOTIDE SEQUENCE [LARGE SCALE GENOMIC DNA]</scope>
    <source>
        <strain evidence="4 5">DSM 18751</strain>
    </source>
</reference>
<comment type="caution">
    <text evidence="4">The sequence shown here is derived from an EMBL/GenBank/DDBJ whole genome shotgun (WGS) entry which is preliminary data.</text>
</comment>
<evidence type="ECO:0000256" key="2">
    <source>
        <dbReference type="PROSITE-ProRule" id="PRU00335"/>
    </source>
</evidence>
<dbReference type="PROSITE" id="PS50977">
    <property type="entry name" value="HTH_TETR_2"/>
    <property type="match status" value="1"/>
</dbReference>
<dbReference type="InterPro" id="IPR041479">
    <property type="entry name" value="TetR_CgmR_C"/>
</dbReference>
<organism evidence="4 5">
    <name type="scientific">Parageobacillus galactosidasius</name>
    <dbReference type="NCBI Taxonomy" id="883812"/>
    <lineage>
        <taxon>Bacteria</taxon>
        <taxon>Bacillati</taxon>
        <taxon>Bacillota</taxon>
        <taxon>Bacilli</taxon>
        <taxon>Bacillales</taxon>
        <taxon>Anoxybacillaceae</taxon>
        <taxon>Parageobacillus</taxon>
    </lineage>
</organism>